<proteinExistence type="predicted"/>
<reference evidence="3" key="1">
    <citation type="submission" date="2020-12" db="EMBL/GenBank/DDBJ databases">
        <authorList>
            <consortium name="Molecular Ecology Group"/>
        </authorList>
    </citation>
    <scope>NUCLEOTIDE SEQUENCE</scope>
    <source>
        <strain evidence="3">TBG_1078</strain>
    </source>
</reference>
<keyword evidence="4" id="KW-1185">Reference proteome</keyword>
<evidence type="ECO:0000313" key="3">
    <source>
        <dbReference type="EMBL" id="CAD7680354.1"/>
    </source>
</evidence>
<comment type="caution">
    <text evidence="3">The sequence shown here is derived from an EMBL/GenBank/DDBJ whole genome shotgun (WGS) entry which is preliminary data.</text>
</comment>
<protein>
    <submittedName>
        <fullName evidence="3">(raccoon dog) hypothetical protein</fullName>
    </submittedName>
</protein>
<sequence>MFSCCLPTSRGSGFQKPQGRSFFTCQDFGSTSSTQEMGQEWEEEILCSTSLRNGKVPCIANRGQCGLKVSAGAGDTPHAGPQCSRKGPGSQKPGCYSPGLPPRLLLPEESGFPSSPNLPPWPCAQILEKPALAPEQHPEARQEPSPAPTMGPAEASGPGLIEPVMAAGAECLARVAMPAAESKPMHVMVTPRIHCPHLEEPPAPLATLEEDHALAPVFEVPDMLKQPPASVEQPDSAPEQHPESSRGSLGGSEATTATTVGPAEASGPEVIELVMALELTQQKASPPPLIALFLIFVVFINLCNGFMNFFVIKDKLTSYKNLL</sequence>
<feature type="transmembrane region" description="Helical" evidence="2">
    <location>
        <begin position="289"/>
        <end position="312"/>
    </location>
</feature>
<evidence type="ECO:0000256" key="1">
    <source>
        <dbReference type="SAM" id="MobiDB-lite"/>
    </source>
</evidence>
<gene>
    <name evidence="3" type="ORF">NYPRO_LOCUS13153</name>
</gene>
<keyword evidence="2" id="KW-0472">Membrane</keyword>
<evidence type="ECO:0000256" key="2">
    <source>
        <dbReference type="SAM" id="Phobius"/>
    </source>
</evidence>
<feature type="region of interest" description="Disordered" evidence="1">
    <location>
        <begin position="226"/>
        <end position="263"/>
    </location>
</feature>
<dbReference type="EMBL" id="CAJHUB010000749">
    <property type="protein sequence ID" value="CAD7680354.1"/>
    <property type="molecule type" value="Genomic_DNA"/>
</dbReference>
<organism evidence="3 4">
    <name type="scientific">Nyctereutes procyonoides</name>
    <name type="common">Raccoon dog</name>
    <name type="synonym">Canis procyonoides</name>
    <dbReference type="NCBI Taxonomy" id="34880"/>
    <lineage>
        <taxon>Eukaryota</taxon>
        <taxon>Metazoa</taxon>
        <taxon>Chordata</taxon>
        <taxon>Craniata</taxon>
        <taxon>Vertebrata</taxon>
        <taxon>Euteleostomi</taxon>
        <taxon>Mammalia</taxon>
        <taxon>Eutheria</taxon>
        <taxon>Laurasiatheria</taxon>
        <taxon>Carnivora</taxon>
        <taxon>Caniformia</taxon>
        <taxon>Canidae</taxon>
        <taxon>Nyctereutes</taxon>
    </lineage>
</organism>
<accession>A0A811YUN5</accession>
<keyword evidence="2" id="KW-1133">Transmembrane helix</keyword>
<dbReference type="AlphaFoldDB" id="A0A811YUN5"/>
<dbReference type="Proteomes" id="UP000645828">
    <property type="component" value="Unassembled WGS sequence"/>
</dbReference>
<evidence type="ECO:0000313" key="4">
    <source>
        <dbReference type="Proteomes" id="UP000645828"/>
    </source>
</evidence>
<keyword evidence="2" id="KW-0812">Transmembrane</keyword>
<name>A0A811YUN5_NYCPR</name>
<feature type="region of interest" description="Disordered" evidence="1">
    <location>
        <begin position="133"/>
        <end position="160"/>
    </location>
</feature>
<feature type="region of interest" description="Disordered" evidence="1">
    <location>
        <begin position="76"/>
        <end position="100"/>
    </location>
</feature>